<protein>
    <recommendedName>
        <fullName evidence="6">SURF1-like protein</fullName>
    </recommendedName>
</protein>
<accession>A0ABW0KYK7</accession>
<name>A0ABW0KYK7_9BURK</name>
<comment type="caution">
    <text evidence="7">The sequence shown here is derived from an EMBL/GenBank/DDBJ whole genome shotgun (WGS) entry which is preliminary data.</text>
</comment>
<gene>
    <name evidence="7" type="ORF">ACFPN5_01690</name>
</gene>
<dbReference type="PROSITE" id="PS50895">
    <property type="entry name" value="SURF1"/>
    <property type="match status" value="1"/>
</dbReference>
<sequence length="252" mass="27347">MRLAFRFRTIPFVATVLLVALGIALGNWQMRRADEKLAISQRMAERAAAAPLVLGDGSVPGYDRVDSGVHPTQIEYRRVRVTGEWVANWPLFLDNRPQNGRAGFYLAMPFKIAGSDAHVLVLRGWLPRDPTEYTRLPAFATPGGTTTIEGLATASAGNVMQLGTPGALKPGAIVQNLTVDEVARASGLRLQSFFVQQTGGSAPGDLVARDWPLPASGVDKHHGYAFQWYALAAMALLFFVITGFRSGRKQVV</sequence>
<keyword evidence="3 6" id="KW-0812">Transmembrane</keyword>
<evidence type="ECO:0000256" key="1">
    <source>
        <dbReference type="ARBA" id="ARBA00004370"/>
    </source>
</evidence>
<comment type="subcellular location">
    <subcellularLocation>
        <location evidence="6">Cell membrane</location>
        <topology evidence="6">Multi-pass membrane protein</topology>
    </subcellularLocation>
    <subcellularLocation>
        <location evidence="1">Membrane</location>
    </subcellularLocation>
</comment>
<evidence type="ECO:0000256" key="5">
    <source>
        <dbReference type="ARBA" id="ARBA00023136"/>
    </source>
</evidence>
<evidence type="ECO:0000256" key="2">
    <source>
        <dbReference type="ARBA" id="ARBA00007165"/>
    </source>
</evidence>
<reference evidence="8" key="1">
    <citation type="journal article" date="2019" name="Int. J. Syst. Evol. Microbiol.">
        <title>The Global Catalogue of Microorganisms (GCM) 10K type strain sequencing project: providing services to taxonomists for standard genome sequencing and annotation.</title>
        <authorList>
            <consortium name="The Broad Institute Genomics Platform"/>
            <consortium name="The Broad Institute Genome Sequencing Center for Infectious Disease"/>
            <person name="Wu L."/>
            <person name="Ma J."/>
        </authorList>
    </citation>
    <scope>NUCLEOTIDE SEQUENCE [LARGE SCALE GENOMIC DNA]</scope>
    <source>
        <strain evidence="8">KACC 12649</strain>
    </source>
</reference>
<organism evidence="7 8">
    <name type="scientific">Massilia niabensis</name>
    <dbReference type="NCBI Taxonomy" id="544910"/>
    <lineage>
        <taxon>Bacteria</taxon>
        <taxon>Pseudomonadati</taxon>
        <taxon>Pseudomonadota</taxon>
        <taxon>Betaproteobacteria</taxon>
        <taxon>Burkholderiales</taxon>
        <taxon>Oxalobacteraceae</taxon>
        <taxon>Telluria group</taxon>
        <taxon>Massilia</taxon>
    </lineage>
</organism>
<evidence type="ECO:0000256" key="6">
    <source>
        <dbReference type="RuleBase" id="RU363076"/>
    </source>
</evidence>
<comment type="similarity">
    <text evidence="2 6">Belongs to the SURF1 family.</text>
</comment>
<comment type="caution">
    <text evidence="6">Lacks conserved residue(s) required for the propagation of feature annotation.</text>
</comment>
<feature type="transmembrane region" description="Helical" evidence="6">
    <location>
        <begin position="226"/>
        <end position="244"/>
    </location>
</feature>
<evidence type="ECO:0000313" key="7">
    <source>
        <dbReference type="EMBL" id="MFC5458519.1"/>
    </source>
</evidence>
<keyword evidence="4 6" id="KW-1133">Transmembrane helix</keyword>
<dbReference type="Pfam" id="PF02104">
    <property type="entry name" value="SURF1"/>
    <property type="match status" value="1"/>
</dbReference>
<keyword evidence="5 6" id="KW-0472">Membrane</keyword>
<dbReference type="CDD" id="cd06662">
    <property type="entry name" value="SURF1"/>
    <property type="match status" value="1"/>
</dbReference>
<dbReference type="PANTHER" id="PTHR23427">
    <property type="entry name" value="SURFEIT LOCUS PROTEIN"/>
    <property type="match status" value="1"/>
</dbReference>
<dbReference type="Proteomes" id="UP001596050">
    <property type="component" value="Unassembled WGS sequence"/>
</dbReference>
<evidence type="ECO:0000313" key="8">
    <source>
        <dbReference type="Proteomes" id="UP001596050"/>
    </source>
</evidence>
<dbReference type="RefSeq" id="WP_379779440.1">
    <property type="nucleotide sequence ID" value="NZ_JBHSMU010000003.1"/>
</dbReference>
<dbReference type="InterPro" id="IPR002994">
    <property type="entry name" value="Surf1/Shy1"/>
</dbReference>
<evidence type="ECO:0000256" key="4">
    <source>
        <dbReference type="ARBA" id="ARBA00022989"/>
    </source>
</evidence>
<keyword evidence="8" id="KW-1185">Reference proteome</keyword>
<dbReference type="PANTHER" id="PTHR23427:SF2">
    <property type="entry name" value="SURFEIT LOCUS PROTEIN 1"/>
    <property type="match status" value="1"/>
</dbReference>
<dbReference type="EMBL" id="JBHSMU010000003">
    <property type="protein sequence ID" value="MFC5458519.1"/>
    <property type="molecule type" value="Genomic_DNA"/>
</dbReference>
<evidence type="ECO:0000256" key="3">
    <source>
        <dbReference type="ARBA" id="ARBA00022692"/>
    </source>
</evidence>
<dbReference type="InterPro" id="IPR045214">
    <property type="entry name" value="Surf1/Surf4"/>
</dbReference>
<proteinExistence type="inferred from homology"/>
<keyword evidence="6" id="KW-1003">Cell membrane</keyword>